<dbReference type="KEGG" id="sbd:ATN00_08500"/>
<dbReference type="EMBL" id="CP013264">
    <property type="protein sequence ID" value="ALR20336.1"/>
    <property type="molecule type" value="Genomic_DNA"/>
</dbReference>
<dbReference type="RefSeq" id="WP_062063909.1">
    <property type="nucleotide sequence ID" value="NZ_CP013264.1"/>
</dbReference>
<sequence length="112" mass="11416">MIYKAFAAATLVLALLIGLMADRLTPSRVPAESHAVPAPVVSETPPYVSAPPVEQEIAPLDATPAHMPAFGQPMPGSDTPSLRPGDGLPGASIPPAPQNDEEAKGTDAETPG</sequence>
<keyword evidence="3" id="KW-1185">Reference proteome</keyword>
<accession>A0A0S3EY46</accession>
<feature type="region of interest" description="Disordered" evidence="1">
    <location>
        <begin position="64"/>
        <end position="112"/>
    </location>
</feature>
<evidence type="ECO:0000256" key="1">
    <source>
        <dbReference type="SAM" id="MobiDB-lite"/>
    </source>
</evidence>
<dbReference type="Proteomes" id="UP000056968">
    <property type="component" value="Chromosome"/>
</dbReference>
<evidence type="ECO:0000313" key="3">
    <source>
        <dbReference type="Proteomes" id="UP000056968"/>
    </source>
</evidence>
<name>A0A0S3EY46_9SPHN</name>
<reference evidence="2 3" key="1">
    <citation type="submission" date="2015-11" db="EMBL/GenBank/DDBJ databases">
        <title>A Two-component Flavoprotein Monooxygenase System MeaXY Responsible for para-Hydroxylation of 2-Methyl-6-ethylaniline and 2,6-Diethylaniline in Sphingobium baderi DE-13.</title>
        <authorList>
            <person name="Cheng M."/>
            <person name="Meng Q."/>
            <person name="Yang Y."/>
            <person name="Chu C."/>
            <person name="Yan X."/>
            <person name="He J."/>
            <person name="Li S."/>
        </authorList>
    </citation>
    <scope>NUCLEOTIDE SEQUENCE [LARGE SCALE GENOMIC DNA]</scope>
    <source>
        <strain evidence="2 3">DE-13</strain>
    </source>
</reference>
<proteinExistence type="predicted"/>
<organism evidence="2 3">
    <name type="scientific">Sphingobium baderi</name>
    <dbReference type="NCBI Taxonomy" id="1332080"/>
    <lineage>
        <taxon>Bacteria</taxon>
        <taxon>Pseudomonadati</taxon>
        <taxon>Pseudomonadota</taxon>
        <taxon>Alphaproteobacteria</taxon>
        <taxon>Sphingomonadales</taxon>
        <taxon>Sphingomonadaceae</taxon>
        <taxon>Sphingobium</taxon>
    </lineage>
</organism>
<dbReference type="OrthoDB" id="9991717at2"/>
<protein>
    <submittedName>
        <fullName evidence="2">Uncharacterized protein</fullName>
    </submittedName>
</protein>
<gene>
    <name evidence="2" type="ORF">ATN00_08500</name>
</gene>
<evidence type="ECO:0000313" key="2">
    <source>
        <dbReference type="EMBL" id="ALR20336.1"/>
    </source>
</evidence>
<dbReference type="AlphaFoldDB" id="A0A0S3EY46"/>
<feature type="compositionally biased region" description="Basic and acidic residues" evidence="1">
    <location>
        <begin position="101"/>
        <end position="112"/>
    </location>
</feature>